<keyword evidence="1" id="KW-0805">Transcription regulation</keyword>
<dbReference type="InterPro" id="IPR018490">
    <property type="entry name" value="cNMP-bd_dom_sf"/>
</dbReference>
<sequence length="239" mass="27075">MLDIHLRKLRARDEISAPEEAAIRAAACPEIRLPADTIAIRKGEELAASTLLLEGMMCRFKDLRNGERQITELHVAGDFVDLHSFSLKRLDHSILTLTECRIATVPHAKLSAITEQHPHLTRVYWFQTNLDAAIHREWELSLGRRTAIAKLAALFCELRIRLGIVGLAEEAAYSLPLTQLDLAECLGLTQIHVNRTLKELRERKLVEFRSGRVRIADLAGLAAVAEFDPAYLYLERRKR</sequence>
<protein>
    <submittedName>
        <fullName evidence="5">Crp/Fnr family transcriptional regulator</fullName>
    </submittedName>
</protein>
<name>A0ABT8Y774_9SPHN</name>
<evidence type="ECO:0000256" key="3">
    <source>
        <dbReference type="ARBA" id="ARBA00023163"/>
    </source>
</evidence>
<gene>
    <name evidence="5" type="ORF">Q4F19_07220</name>
</gene>
<keyword evidence="6" id="KW-1185">Reference proteome</keyword>
<dbReference type="PROSITE" id="PS51063">
    <property type="entry name" value="HTH_CRP_2"/>
    <property type="match status" value="1"/>
</dbReference>
<reference evidence="5" key="1">
    <citation type="submission" date="2023-07" db="EMBL/GenBank/DDBJ databases">
        <authorList>
            <person name="Kim M."/>
        </authorList>
    </citation>
    <scope>NUCLEOTIDE SEQUENCE</scope>
    <source>
        <strain evidence="5">BIUV-7</strain>
    </source>
</reference>
<evidence type="ECO:0000259" key="4">
    <source>
        <dbReference type="PROSITE" id="PS51063"/>
    </source>
</evidence>
<dbReference type="InterPro" id="IPR036388">
    <property type="entry name" value="WH-like_DNA-bd_sf"/>
</dbReference>
<dbReference type="EMBL" id="JAUOTP010000003">
    <property type="protein sequence ID" value="MDO6414167.1"/>
    <property type="molecule type" value="Genomic_DNA"/>
</dbReference>
<dbReference type="InterPro" id="IPR012318">
    <property type="entry name" value="HTH_CRP"/>
</dbReference>
<dbReference type="InterPro" id="IPR014710">
    <property type="entry name" value="RmlC-like_jellyroll"/>
</dbReference>
<evidence type="ECO:0000313" key="5">
    <source>
        <dbReference type="EMBL" id="MDO6414167.1"/>
    </source>
</evidence>
<feature type="domain" description="HTH crp-type" evidence="4">
    <location>
        <begin position="145"/>
        <end position="219"/>
    </location>
</feature>
<keyword evidence="2" id="KW-0238">DNA-binding</keyword>
<dbReference type="Gene3D" id="2.60.120.10">
    <property type="entry name" value="Jelly Rolls"/>
    <property type="match status" value="1"/>
</dbReference>
<dbReference type="InterPro" id="IPR000595">
    <property type="entry name" value="cNMP-bd_dom"/>
</dbReference>
<accession>A0ABT8Y774</accession>
<dbReference type="Proteomes" id="UP001169764">
    <property type="component" value="Unassembled WGS sequence"/>
</dbReference>
<evidence type="ECO:0000256" key="1">
    <source>
        <dbReference type="ARBA" id="ARBA00023015"/>
    </source>
</evidence>
<dbReference type="Gene3D" id="1.10.10.10">
    <property type="entry name" value="Winged helix-like DNA-binding domain superfamily/Winged helix DNA-binding domain"/>
    <property type="match status" value="1"/>
</dbReference>
<dbReference type="Pfam" id="PF13545">
    <property type="entry name" value="HTH_Crp_2"/>
    <property type="match status" value="1"/>
</dbReference>
<evidence type="ECO:0000313" key="6">
    <source>
        <dbReference type="Proteomes" id="UP001169764"/>
    </source>
</evidence>
<dbReference type="Pfam" id="PF00027">
    <property type="entry name" value="cNMP_binding"/>
    <property type="match status" value="1"/>
</dbReference>
<dbReference type="InterPro" id="IPR036390">
    <property type="entry name" value="WH_DNA-bd_sf"/>
</dbReference>
<dbReference type="SUPFAM" id="SSF51206">
    <property type="entry name" value="cAMP-binding domain-like"/>
    <property type="match status" value="1"/>
</dbReference>
<comment type="caution">
    <text evidence="5">The sequence shown here is derived from an EMBL/GenBank/DDBJ whole genome shotgun (WGS) entry which is preliminary data.</text>
</comment>
<dbReference type="SMART" id="SM00419">
    <property type="entry name" value="HTH_CRP"/>
    <property type="match status" value="1"/>
</dbReference>
<evidence type="ECO:0000256" key="2">
    <source>
        <dbReference type="ARBA" id="ARBA00023125"/>
    </source>
</evidence>
<dbReference type="SUPFAM" id="SSF46785">
    <property type="entry name" value="Winged helix' DNA-binding domain"/>
    <property type="match status" value="1"/>
</dbReference>
<dbReference type="RefSeq" id="WP_303541166.1">
    <property type="nucleotide sequence ID" value="NZ_JAUOTP010000003.1"/>
</dbReference>
<dbReference type="CDD" id="cd00038">
    <property type="entry name" value="CAP_ED"/>
    <property type="match status" value="1"/>
</dbReference>
<organism evidence="5 6">
    <name type="scientific">Sphingomonas natans</name>
    <dbReference type="NCBI Taxonomy" id="3063330"/>
    <lineage>
        <taxon>Bacteria</taxon>
        <taxon>Pseudomonadati</taxon>
        <taxon>Pseudomonadota</taxon>
        <taxon>Alphaproteobacteria</taxon>
        <taxon>Sphingomonadales</taxon>
        <taxon>Sphingomonadaceae</taxon>
        <taxon>Sphingomonas</taxon>
    </lineage>
</organism>
<proteinExistence type="predicted"/>
<keyword evidence="3" id="KW-0804">Transcription</keyword>